<sequence>MCDSSVSYTEASQFDISLSCGQNWPQINKRFDVMQFIANLQVPCLLPQREDAACNRFLHVTVRDFTVQERNSGLCTVIRLLISNNSHMTRNPTKQNGKTSMLKSLQKSQDFHSNWMHLKVRMT</sequence>
<name>A0A4Y2T1A2_ARAVE</name>
<dbReference type="EMBL" id="BGPR01025065">
    <property type="protein sequence ID" value="GBN93663.1"/>
    <property type="molecule type" value="Genomic_DNA"/>
</dbReference>
<protein>
    <submittedName>
        <fullName evidence="1">Uncharacterized protein</fullName>
    </submittedName>
</protein>
<keyword evidence="2" id="KW-1185">Reference proteome</keyword>
<evidence type="ECO:0000313" key="1">
    <source>
        <dbReference type="EMBL" id="GBN93663.1"/>
    </source>
</evidence>
<comment type="caution">
    <text evidence="1">The sequence shown here is derived from an EMBL/GenBank/DDBJ whole genome shotgun (WGS) entry which is preliminary data.</text>
</comment>
<reference evidence="1 2" key="1">
    <citation type="journal article" date="2019" name="Sci. Rep.">
        <title>Orb-weaving spider Araneus ventricosus genome elucidates the spidroin gene catalogue.</title>
        <authorList>
            <person name="Kono N."/>
            <person name="Nakamura H."/>
            <person name="Ohtoshi R."/>
            <person name="Moran D.A.P."/>
            <person name="Shinohara A."/>
            <person name="Yoshida Y."/>
            <person name="Fujiwara M."/>
            <person name="Mori M."/>
            <person name="Tomita M."/>
            <person name="Arakawa K."/>
        </authorList>
    </citation>
    <scope>NUCLEOTIDE SEQUENCE [LARGE SCALE GENOMIC DNA]</scope>
</reference>
<accession>A0A4Y2T1A2</accession>
<proteinExistence type="predicted"/>
<evidence type="ECO:0000313" key="2">
    <source>
        <dbReference type="Proteomes" id="UP000499080"/>
    </source>
</evidence>
<gene>
    <name evidence="1" type="ORF">AVEN_60344_1</name>
</gene>
<dbReference type="Proteomes" id="UP000499080">
    <property type="component" value="Unassembled WGS sequence"/>
</dbReference>
<organism evidence="1 2">
    <name type="scientific">Araneus ventricosus</name>
    <name type="common">Orbweaver spider</name>
    <name type="synonym">Epeira ventricosa</name>
    <dbReference type="NCBI Taxonomy" id="182803"/>
    <lineage>
        <taxon>Eukaryota</taxon>
        <taxon>Metazoa</taxon>
        <taxon>Ecdysozoa</taxon>
        <taxon>Arthropoda</taxon>
        <taxon>Chelicerata</taxon>
        <taxon>Arachnida</taxon>
        <taxon>Araneae</taxon>
        <taxon>Araneomorphae</taxon>
        <taxon>Entelegynae</taxon>
        <taxon>Araneoidea</taxon>
        <taxon>Araneidae</taxon>
        <taxon>Araneus</taxon>
    </lineage>
</organism>
<dbReference type="AlphaFoldDB" id="A0A4Y2T1A2"/>